<dbReference type="NCBIfam" id="NF004846">
    <property type="entry name" value="PRK06197.1"/>
    <property type="match status" value="1"/>
</dbReference>
<keyword evidence="3" id="KW-1185">Reference proteome</keyword>
<evidence type="ECO:0000256" key="1">
    <source>
        <dbReference type="ARBA" id="ARBA00023002"/>
    </source>
</evidence>
<dbReference type="SUPFAM" id="SSF51735">
    <property type="entry name" value="NAD(P)-binding Rossmann-fold domains"/>
    <property type="match status" value="1"/>
</dbReference>
<dbReference type="Pfam" id="PF00106">
    <property type="entry name" value="adh_short"/>
    <property type="match status" value="1"/>
</dbReference>
<dbReference type="RefSeq" id="XP_002735885.1">
    <property type="nucleotide sequence ID" value="XM_002735839.2"/>
</dbReference>
<sequence>MTAALPVGVGVGAIGAVYLLRQYFKGGVCKSNARLDDKTVLITGANTGIGKETARDMARRGARVIMACRDLDKANKAADEIKQETGNENIVVKKLDLASLKSVRDLAADINKEESQLNILINNAGLMWCPRMETEDGFEMHIGVNHLGHFLLTNLLLDLIKKSSPSRIVTVSSMGHTFAKEINFDDINAEKSYNRINAYSQSKLANILFTRELSKKLQGTKVTVYSLHPGAVRTELDRYIPAYFRYAMYFLLYPILALTLKSSKDGAQTSIQCAVAEELKDVSGLYFSDCVPKQPTPAAQDDEAARKLWEVSVKMVGLEE</sequence>
<dbReference type="PANTHER" id="PTHR43157">
    <property type="entry name" value="PHOSPHATIDYLINOSITOL-GLYCAN BIOSYNTHESIS CLASS F PROTEIN-RELATED"/>
    <property type="match status" value="1"/>
</dbReference>
<evidence type="ECO:0000313" key="4">
    <source>
        <dbReference type="RefSeq" id="XP_002735885.1"/>
    </source>
</evidence>
<dbReference type="PRINTS" id="PR00081">
    <property type="entry name" value="GDHRDH"/>
</dbReference>
<reference evidence="4" key="1">
    <citation type="submission" date="2025-08" db="UniProtKB">
        <authorList>
            <consortium name="RefSeq"/>
        </authorList>
    </citation>
    <scope>IDENTIFICATION</scope>
    <source>
        <tissue evidence="4">Testes</tissue>
    </source>
</reference>
<dbReference type="PANTHER" id="PTHR43157:SF31">
    <property type="entry name" value="PHOSPHATIDYLINOSITOL-GLYCAN BIOSYNTHESIS CLASS F PROTEIN"/>
    <property type="match status" value="1"/>
</dbReference>
<gene>
    <name evidence="4" type="primary">LOC100368032</name>
</gene>
<organism evidence="3 4">
    <name type="scientific">Saccoglossus kowalevskii</name>
    <name type="common">Acorn worm</name>
    <dbReference type="NCBI Taxonomy" id="10224"/>
    <lineage>
        <taxon>Eukaryota</taxon>
        <taxon>Metazoa</taxon>
        <taxon>Hemichordata</taxon>
        <taxon>Enteropneusta</taxon>
        <taxon>Harrimaniidae</taxon>
        <taxon>Saccoglossus</taxon>
    </lineage>
</organism>
<accession>A0ABM0GRR5</accession>
<evidence type="ECO:0000313" key="3">
    <source>
        <dbReference type="Proteomes" id="UP000694865"/>
    </source>
</evidence>
<protein>
    <submittedName>
        <fullName evidence="4">Retinol dehydrogenase 13-like</fullName>
    </submittedName>
</protein>
<evidence type="ECO:0000256" key="2">
    <source>
        <dbReference type="RuleBase" id="RU000363"/>
    </source>
</evidence>
<dbReference type="InterPro" id="IPR002347">
    <property type="entry name" value="SDR_fam"/>
</dbReference>
<keyword evidence="1" id="KW-0560">Oxidoreductase</keyword>
<dbReference type="Gene3D" id="3.40.50.720">
    <property type="entry name" value="NAD(P)-binding Rossmann-like Domain"/>
    <property type="match status" value="1"/>
</dbReference>
<dbReference type="PRINTS" id="PR00080">
    <property type="entry name" value="SDRFAMILY"/>
</dbReference>
<dbReference type="GeneID" id="100368032"/>
<dbReference type="InterPro" id="IPR036291">
    <property type="entry name" value="NAD(P)-bd_dom_sf"/>
</dbReference>
<dbReference type="Proteomes" id="UP000694865">
    <property type="component" value="Unplaced"/>
</dbReference>
<name>A0ABM0GRR5_SACKO</name>
<proteinExistence type="inferred from homology"/>
<comment type="similarity">
    <text evidence="2">Belongs to the short-chain dehydrogenases/reductases (SDR) family.</text>
</comment>